<evidence type="ECO:0008006" key="4">
    <source>
        <dbReference type="Google" id="ProtNLM"/>
    </source>
</evidence>
<keyword evidence="3" id="KW-1185">Reference proteome</keyword>
<reference evidence="2 3" key="1">
    <citation type="submission" date="2021-11" db="EMBL/GenBank/DDBJ databases">
        <authorList>
            <person name="Islam A."/>
            <person name="Islam S."/>
            <person name="Flora M.S."/>
            <person name="Rahman M."/>
            <person name="Ziaur R.M."/>
            <person name="Epstein J.H."/>
            <person name="Hassan M."/>
            <person name="Klassen M."/>
            <person name="Woodard K."/>
            <person name="Webb A."/>
            <person name="Webby R.J."/>
            <person name="El Zowalaty M.E."/>
        </authorList>
    </citation>
    <scope>NUCLEOTIDE SEQUENCE [LARGE SCALE GENOMIC DNA]</scope>
    <source>
        <strain evidence="2">Pbs1</strain>
    </source>
</reference>
<dbReference type="Proteomes" id="UP001158986">
    <property type="component" value="Unassembled WGS sequence"/>
</dbReference>
<protein>
    <recommendedName>
        <fullName evidence="4">RxLR effector protein</fullName>
    </recommendedName>
</protein>
<feature type="signal peptide" evidence="1">
    <location>
        <begin position="1"/>
        <end position="28"/>
    </location>
</feature>
<name>A0ABN8DFV6_9STRA</name>
<keyword evidence="1" id="KW-0732">Signal</keyword>
<accession>A0ABN8DFV6</accession>
<organism evidence="2 3">
    <name type="scientific">Peronospora belbahrii</name>
    <dbReference type="NCBI Taxonomy" id="622444"/>
    <lineage>
        <taxon>Eukaryota</taxon>
        <taxon>Sar</taxon>
        <taxon>Stramenopiles</taxon>
        <taxon>Oomycota</taxon>
        <taxon>Peronosporomycetes</taxon>
        <taxon>Peronosporales</taxon>
        <taxon>Peronosporaceae</taxon>
        <taxon>Peronospora</taxon>
    </lineage>
</organism>
<comment type="caution">
    <text evidence="2">The sequence shown here is derived from an EMBL/GenBank/DDBJ whole genome shotgun (WGS) entry which is preliminary data.</text>
</comment>
<gene>
    <name evidence="2" type="ORF">PBS001_LOCUS9078</name>
</gene>
<proteinExistence type="predicted"/>
<evidence type="ECO:0000256" key="1">
    <source>
        <dbReference type="SAM" id="SignalP"/>
    </source>
</evidence>
<evidence type="ECO:0000313" key="2">
    <source>
        <dbReference type="EMBL" id="CAH0522653.1"/>
    </source>
</evidence>
<evidence type="ECO:0000313" key="3">
    <source>
        <dbReference type="Proteomes" id="UP001158986"/>
    </source>
</evidence>
<sequence length="381" mass="43866">MAVRYSSVFQVYAIVLLLLVVKLPPCLATEINTTALIRSHALNVNSALKESNLKPNAAMTSTDSEERIDFARISVLEGLSLSEKNMLQTSSKFSQSGFIAKIIREFQILWWRLLRKSDLDVFILLKLDLKGHELFNSAGFRKWTNFIASKKDTKAPKDVILDILKQYYKTDEELVNLLLAGRTANTYYSRDYAIRLLAHQVKRLINEQKPLEDIFRLLKVKKGTDVFGNTHFLYIVKLHTKISGEDTGKVLLTQLRNVYGDDLLNVLSAEARNPRMPSMVPRVLRALRSEWTAEGKKAAETFNLFQFKDKTDTIFYDPIFRFWLKFAISTYDKNEVLSVLNNHFTDESLDNMMKRLATTQAKDNDVYQLLLPFFRSKKASN</sequence>
<dbReference type="EMBL" id="CAKLCB010000393">
    <property type="protein sequence ID" value="CAH0522653.1"/>
    <property type="molecule type" value="Genomic_DNA"/>
</dbReference>
<feature type="chain" id="PRO_5045436196" description="RxLR effector protein" evidence="1">
    <location>
        <begin position="29"/>
        <end position="381"/>
    </location>
</feature>